<keyword evidence="2" id="KW-0238">DNA-binding</keyword>
<dbReference type="InterPro" id="IPR018062">
    <property type="entry name" value="HTH_AraC-typ_CS"/>
</dbReference>
<dbReference type="PANTHER" id="PTHR46796:SF6">
    <property type="entry name" value="ARAC SUBFAMILY"/>
    <property type="match status" value="1"/>
</dbReference>
<dbReference type="Gene3D" id="1.10.10.60">
    <property type="entry name" value="Homeodomain-like"/>
    <property type="match status" value="1"/>
</dbReference>
<dbReference type="PROSITE" id="PS00041">
    <property type="entry name" value="HTH_ARAC_FAMILY_1"/>
    <property type="match status" value="1"/>
</dbReference>
<proteinExistence type="predicted"/>
<dbReference type="GO" id="GO:0043565">
    <property type="term" value="F:sequence-specific DNA binding"/>
    <property type="evidence" value="ECO:0007669"/>
    <property type="project" value="InterPro"/>
</dbReference>
<dbReference type="InterPro" id="IPR009057">
    <property type="entry name" value="Homeodomain-like_sf"/>
</dbReference>
<dbReference type="PANTHER" id="PTHR46796">
    <property type="entry name" value="HTH-TYPE TRANSCRIPTIONAL ACTIVATOR RHAS-RELATED"/>
    <property type="match status" value="1"/>
</dbReference>
<protein>
    <submittedName>
        <fullName evidence="5">AraC-family transcriptional regulator</fullName>
    </submittedName>
</protein>
<dbReference type="HOGENOM" id="CLU_049704_4_1_11"/>
<evidence type="ECO:0000259" key="4">
    <source>
        <dbReference type="PROSITE" id="PS01124"/>
    </source>
</evidence>
<dbReference type="PRINTS" id="PR00032">
    <property type="entry name" value="HTHARAC"/>
</dbReference>
<dbReference type="Proteomes" id="UP000001685">
    <property type="component" value="Chromosome"/>
</dbReference>
<dbReference type="Pfam" id="PF12833">
    <property type="entry name" value="HTH_18"/>
    <property type="match status" value="1"/>
</dbReference>
<dbReference type="AlphaFoldDB" id="B1VN20"/>
<dbReference type="SUPFAM" id="SSF46689">
    <property type="entry name" value="Homeodomain-like"/>
    <property type="match status" value="1"/>
</dbReference>
<dbReference type="Pfam" id="PF14525">
    <property type="entry name" value="AraC_binding_2"/>
    <property type="match status" value="1"/>
</dbReference>
<dbReference type="GO" id="GO:0003700">
    <property type="term" value="F:DNA-binding transcription factor activity"/>
    <property type="evidence" value="ECO:0007669"/>
    <property type="project" value="InterPro"/>
</dbReference>
<keyword evidence="1" id="KW-0805">Transcription regulation</keyword>
<accession>B1VN20</accession>
<dbReference type="eggNOG" id="COG2207">
    <property type="taxonomic scope" value="Bacteria"/>
</dbReference>
<reference evidence="6" key="1">
    <citation type="journal article" date="2008" name="J. Bacteriol.">
        <title>Genome sequence of the streptomycin-producing microorganism Streptomyces griseus IFO 13350.</title>
        <authorList>
            <person name="Ohnishi Y."/>
            <person name="Ishikawa J."/>
            <person name="Hara H."/>
            <person name="Suzuki H."/>
            <person name="Ikenoya M."/>
            <person name="Ikeda H."/>
            <person name="Yamashita A."/>
            <person name="Hattori M."/>
            <person name="Horinouchi S."/>
        </authorList>
    </citation>
    <scope>NUCLEOTIDE SEQUENCE [LARGE SCALE GENOMIC DNA]</scope>
    <source>
        <strain evidence="6">JCM 4626 / NBRC 13350</strain>
    </source>
</reference>
<evidence type="ECO:0000256" key="3">
    <source>
        <dbReference type="ARBA" id="ARBA00023163"/>
    </source>
</evidence>
<evidence type="ECO:0000256" key="1">
    <source>
        <dbReference type="ARBA" id="ARBA00023015"/>
    </source>
</evidence>
<dbReference type="InterPro" id="IPR050204">
    <property type="entry name" value="AraC_XylS_family_regulators"/>
</dbReference>
<keyword evidence="3" id="KW-0804">Transcription</keyword>
<gene>
    <name evidence="5" type="ordered locus">SGR_6816</name>
</gene>
<dbReference type="EMBL" id="AP009493">
    <property type="protein sequence ID" value="BAG23645.1"/>
    <property type="molecule type" value="Genomic_DNA"/>
</dbReference>
<dbReference type="SMART" id="SM00342">
    <property type="entry name" value="HTH_ARAC"/>
    <property type="match status" value="1"/>
</dbReference>
<dbReference type="InterPro" id="IPR035418">
    <property type="entry name" value="AraC-bd_2"/>
</dbReference>
<dbReference type="PROSITE" id="PS01124">
    <property type="entry name" value="HTH_ARAC_FAMILY_2"/>
    <property type="match status" value="1"/>
</dbReference>
<evidence type="ECO:0000256" key="2">
    <source>
        <dbReference type="ARBA" id="ARBA00023125"/>
    </source>
</evidence>
<dbReference type="KEGG" id="sgr:SGR_6816"/>
<sequence>MILRSAAVSGRGRAERQKGRRVLTEAEFRTDALQPGDRFAGWQQYMNNTIAPMEITSSHADDFWADHRLLRIEDTLLWPARLHASCFRRTPRLIRQSDPGLLHMTLVLPGSGAMHVEQGRVRSAVEAHDLYFLDTSRPSGVWTDGQPIVGVGVDIPRSLLPLPMDTCLDEVLGRRLSGRHGFGALLTQFVTHLVDRAEEYGPADVARLHRVLLDLAAGALAGELDRETALPPEARTGNLVLAIRSFIGSNFHDPGLTPGTVAAAHYISTRQLHRLFHREGTTVAALIRSRRLERARLDLADPRLVDTPVQTIAARCGFGAPAHFSRVFRAAQGMSPRDYREARLRERTDPAR</sequence>
<organism evidence="5 6">
    <name type="scientific">Streptomyces griseus subsp. griseus (strain JCM 4626 / CBS 651.72 / NBRC 13350 / KCC S-0626 / ISP 5235)</name>
    <dbReference type="NCBI Taxonomy" id="455632"/>
    <lineage>
        <taxon>Bacteria</taxon>
        <taxon>Bacillati</taxon>
        <taxon>Actinomycetota</taxon>
        <taxon>Actinomycetes</taxon>
        <taxon>Kitasatosporales</taxon>
        <taxon>Streptomycetaceae</taxon>
        <taxon>Streptomyces</taxon>
    </lineage>
</organism>
<evidence type="ECO:0000313" key="5">
    <source>
        <dbReference type="EMBL" id="BAG23645.1"/>
    </source>
</evidence>
<dbReference type="InterPro" id="IPR020449">
    <property type="entry name" value="Tscrpt_reg_AraC-type_HTH"/>
</dbReference>
<name>B1VN20_STRGG</name>
<evidence type="ECO:0000313" key="6">
    <source>
        <dbReference type="Proteomes" id="UP000001685"/>
    </source>
</evidence>
<feature type="domain" description="HTH araC/xylS-type" evidence="4">
    <location>
        <begin position="241"/>
        <end position="342"/>
    </location>
</feature>
<dbReference type="InterPro" id="IPR018060">
    <property type="entry name" value="HTH_AraC"/>
</dbReference>